<dbReference type="PANTHER" id="PTHR43142:SF5">
    <property type="entry name" value="CARBOXYLIC ESTER HYDROLASE"/>
    <property type="match status" value="1"/>
</dbReference>
<dbReference type="EMBL" id="KB446537">
    <property type="protein sequence ID" value="EME46755.1"/>
    <property type="molecule type" value="Genomic_DNA"/>
</dbReference>
<proteinExistence type="predicted"/>
<protein>
    <recommendedName>
        <fullName evidence="1">Carboxylesterase type B domain-containing protein</fullName>
    </recommendedName>
</protein>
<dbReference type="HOGENOM" id="CLU_006586_14_4_1"/>
<dbReference type="ESTHER" id="mycp1-n1pwj1">
    <property type="family name" value="Fungal_carboxylesterase_lipase"/>
</dbReference>
<accession>N1PWJ1</accession>
<evidence type="ECO:0000313" key="3">
    <source>
        <dbReference type="Proteomes" id="UP000016933"/>
    </source>
</evidence>
<dbReference type="Proteomes" id="UP000016933">
    <property type="component" value="Unassembled WGS sequence"/>
</dbReference>
<organism evidence="2 3">
    <name type="scientific">Dothistroma septosporum (strain NZE10 / CBS 128990)</name>
    <name type="common">Red band needle blight fungus</name>
    <name type="synonym">Mycosphaerella pini</name>
    <dbReference type="NCBI Taxonomy" id="675120"/>
    <lineage>
        <taxon>Eukaryota</taxon>
        <taxon>Fungi</taxon>
        <taxon>Dikarya</taxon>
        <taxon>Ascomycota</taxon>
        <taxon>Pezizomycotina</taxon>
        <taxon>Dothideomycetes</taxon>
        <taxon>Dothideomycetidae</taxon>
        <taxon>Mycosphaerellales</taxon>
        <taxon>Mycosphaerellaceae</taxon>
        <taxon>Dothistroma</taxon>
    </lineage>
</organism>
<gene>
    <name evidence="2" type="ORF">DOTSEDRAFT_52156</name>
</gene>
<feature type="domain" description="Carboxylesterase type B" evidence="1">
    <location>
        <begin position="8"/>
        <end position="454"/>
    </location>
</feature>
<keyword evidence="3" id="KW-1185">Reference proteome</keyword>
<dbReference type="SUPFAM" id="SSF53474">
    <property type="entry name" value="alpha/beta-Hydrolases"/>
    <property type="match status" value="1"/>
</dbReference>
<dbReference type="InterPro" id="IPR029058">
    <property type="entry name" value="AB_hydrolase_fold"/>
</dbReference>
<dbReference type="PANTHER" id="PTHR43142">
    <property type="entry name" value="CARBOXYLIC ESTER HYDROLASE"/>
    <property type="match status" value="1"/>
</dbReference>
<dbReference type="Gene3D" id="3.40.50.1820">
    <property type="entry name" value="alpha/beta hydrolase"/>
    <property type="match status" value="1"/>
</dbReference>
<dbReference type="AlphaFoldDB" id="N1PWJ1"/>
<dbReference type="OrthoDB" id="6846267at2759"/>
<dbReference type="eggNOG" id="KOG1516">
    <property type="taxonomic scope" value="Eukaryota"/>
</dbReference>
<name>N1PWJ1_DOTSN</name>
<evidence type="ECO:0000313" key="2">
    <source>
        <dbReference type="EMBL" id="EME46755.1"/>
    </source>
</evidence>
<dbReference type="OMA" id="ISYNMMS"/>
<sequence length="546" mass="59830">MTLLTHPKLGEIRGVEANHNLTHFYSLPYASIRQRFARSQLLDSLHGQDESGIYDATRLGPCSIQPFHAAKTDADSNQLPSDILGEDQAQSEDCLRVTITVPTVKVAEGATGKKLPVLVFLHGGAFFLNSGERPYYSPVNMLSQAIAESKPLIFVSVNYRLGALGFLHSSEAPDLVPANNGLHDQTRAFEWIMNHISGFGGDPTNVTAIGQSAGGESLSLHNISGRTTPLYNRSITLAGTPVTMPAKTPAEHEENFRAQAKKLGIATNGNRTSRDIAKNMIHDTPVEKMRELNFVGAPCTSSEMLPHDRPTMELSASGPETTVDWLESQIVSAAGYDGSISWIITKKNPKRTGHARSFRAIAENTLGQDLAEQLCQLYGVHVRDQDDDTLTKICQFESDIGFICAAEAVAAGSVKRGVRTYLQLFDLPNPFDGYLEPGKFSTHSWDIVALLGAYDERKSKEYLRVVQDWRSKIIDYCVSAQDPWSAVQDKKAMSVSNDGLNMVDVNSLPGSDRRRKLGEIAATAKGISGLDLLWEGVCRRWLDQGE</sequence>
<dbReference type="Pfam" id="PF00135">
    <property type="entry name" value="COesterase"/>
    <property type="match status" value="1"/>
</dbReference>
<reference evidence="3" key="1">
    <citation type="journal article" date="2012" name="PLoS Genet.">
        <title>The genomes of the fungal plant pathogens Cladosporium fulvum and Dothistroma septosporum reveal adaptation to different hosts and lifestyles but also signatures of common ancestry.</title>
        <authorList>
            <person name="de Wit P.J.G.M."/>
            <person name="van der Burgt A."/>
            <person name="Oekmen B."/>
            <person name="Stergiopoulos I."/>
            <person name="Abd-Elsalam K.A."/>
            <person name="Aerts A.L."/>
            <person name="Bahkali A.H."/>
            <person name="Beenen H.G."/>
            <person name="Chettri P."/>
            <person name="Cox M.P."/>
            <person name="Datema E."/>
            <person name="de Vries R.P."/>
            <person name="Dhillon B."/>
            <person name="Ganley A.R."/>
            <person name="Griffiths S.A."/>
            <person name="Guo Y."/>
            <person name="Hamelin R.C."/>
            <person name="Henrissat B."/>
            <person name="Kabir M.S."/>
            <person name="Jashni M.K."/>
            <person name="Kema G."/>
            <person name="Klaubauf S."/>
            <person name="Lapidus A."/>
            <person name="Levasseur A."/>
            <person name="Lindquist E."/>
            <person name="Mehrabi R."/>
            <person name="Ohm R.A."/>
            <person name="Owen T.J."/>
            <person name="Salamov A."/>
            <person name="Schwelm A."/>
            <person name="Schijlen E."/>
            <person name="Sun H."/>
            <person name="van den Burg H.A."/>
            <person name="van Ham R.C.H.J."/>
            <person name="Zhang S."/>
            <person name="Goodwin S.B."/>
            <person name="Grigoriev I.V."/>
            <person name="Collemare J."/>
            <person name="Bradshaw R.E."/>
        </authorList>
    </citation>
    <scope>NUCLEOTIDE SEQUENCE [LARGE SCALE GENOMIC DNA]</scope>
    <source>
        <strain evidence="3">NZE10 / CBS 128990</strain>
    </source>
</reference>
<reference evidence="2 3" key="2">
    <citation type="journal article" date="2012" name="PLoS Pathog.">
        <title>Diverse lifestyles and strategies of plant pathogenesis encoded in the genomes of eighteen Dothideomycetes fungi.</title>
        <authorList>
            <person name="Ohm R.A."/>
            <person name="Feau N."/>
            <person name="Henrissat B."/>
            <person name="Schoch C.L."/>
            <person name="Horwitz B.A."/>
            <person name="Barry K.W."/>
            <person name="Condon B.J."/>
            <person name="Copeland A.C."/>
            <person name="Dhillon B."/>
            <person name="Glaser F."/>
            <person name="Hesse C.N."/>
            <person name="Kosti I."/>
            <person name="LaButti K."/>
            <person name="Lindquist E.A."/>
            <person name="Lucas S."/>
            <person name="Salamov A.A."/>
            <person name="Bradshaw R.E."/>
            <person name="Ciuffetti L."/>
            <person name="Hamelin R.C."/>
            <person name="Kema G.H.J."/>
            <person name="Lawrence C."/>
            <person name="Scott J.A."/>
            <person name="Spatafora J.W."/>
            <person name="Turgeon B.G."/>
            <person name="de Wit P.J.G.M."/>
            <person name="Zhong S."/>
            <person name="Goodwin S.B."/>
            <person name="Grigoriev I.V."/>
        </authorList>
    </citation>
    <scope>NUCLEOTIDE SEQUENCE [LARGE SCALE GENOMIC DNA]</scope>
    <source>
        <strain evidence="3">NZE10 / CBS 128990</strain>
    </source>
</reference>
<dbReference type="InterPro" id="IPR002018">
    <property type="entry name" value="CarbesteraseB"/>
</dbReference>
<dbReference type="STRING" id="675120.N1PWJ1"/>
<evidence type="ECO:0000259" key="1">
    <source>
        <dbReference type="Pfam" id="PF00135"/>
    </source>
</evidence>